<dbReference type="AlphaFoldDB" id="A0A089M6K9"/>
<dbReference type="STRING" id="189425.PGRAT_15435"/>
<protein>
    <recommendedName>
        <fullName evidence="3">Wadjet protein JetD C-terminal domain-containing protein</fullName>
    </recommendedName>
</protein>
<name>A0A089M6K9_9BACL</name>
<keyword evidence="2" id="KW-1185">Reference proteome</keyword>
<dbReference type="Proteomes" id="UP000029500">
    <property type="component" value="Chromosome"/>
</dbReference>
<gene>
    <name evidence="1" type="ORF">PGRAT_15435</name>
</gene>
<proteinExistence type="predicted"/>
<sequence>MKELIMQVIECKYGAVRRTRTKLKLEKLEQEIIGTYEYRSDYVDAGGFSKFQEGMKVLLAEGYLTPLIRPKKYKSSALDEVYWLAETASTTEGWNRASMLRVLAAHPLKINYYMNHPAEQTAQIWEYIERIYTFLQSAGEREIITREERSLELFGDEKFLSGKEGMQLLTRLGITLENLKAVTVREHFEYYPEPLQSVRSILISENHSFYDSAKRLIKAGKSVCGLQPDMLIYGEGWKIASSLMFLEELDVDPVGASIFYVGDLDKAGWDIYGNLKLSYPHFKLNLALTVYEYMVDVAKQTYPYANEQKCTASHLELVLQELSAVPRLKLCIEKLLEVNNRIPQEVLNYEVMARLA</sequence>
<dbReference type="HOGENOM" id="CLU_065541_0_0_9"/>
<dbReference type="KEGG" id="pgm:PGRAT_15435"/>
<dbReference type="EMBL" id="CP009287">
    <property type="protein sequence ID" value="AIQ68857.1"/>
    <property type="molecule type" value="Genomic_DNA"/>
</dbReference>
<dbReference type="RefSeq" id="WP_025704381.1">
    <property type="nucleotide sequence ID" value="NZ_CP009287.1"/>
</dbReference>
<dbReference type="OrthoDB" id="9809365at2"/>
<dbReference type="eggNOG" id="ENOG502ZAI3">
    <property type="taxonomic scope" value="Bacteria"/>
</dbReference>
<accession>A0A089M6K9</accession>
<evidence type="ECO:0000313" key="1">
    <source>
        <dbReference type="EMBL" id="AIQ68857.1"/>
    </source>
</evidence>
<reference evidence="1 2" key="1">
    <citation type="submission" date="2014-08" db="EMBL/GenBank/DDBJ databases">
        <title>Comparative genomics of the Paenibacillus odorifer group.</title>
        <authorList>
            <person name="den Bakker H.C."/>
            <person name="Tsai Y.-C."/>
            <person name="Martin N."/>
            <person name="Korlach J."/>
            <person name="Wiedmann M."/>
        </authorList>
    </citation>
    <scope>NUCLEOTIDE SEQUENCE [LARGE SCALE GENOMIC DNA]</scope>
    <source>
        <strain evidence="1 2">DSM 15220</strain>
    </source>
</reference>
<evidence type="ECO:0000313" key="2">
    <source>
        <dbReference type="Proteomes" id="UP000029500"/>
    </source>
</evidence>
<organism evidence="1 2">
    <name type="scientific">Paenibacillus graminis</name>
    <dbReference type="NCBI Taxonomy" id="189425"/>
    <lineage>
        <taxon>Bacteria</taxon>
        <taxon>Bacillati</taxon>
        <taxon>Bacillota</taxon>
        <taxon>Bacilli</taxon>
        <taxon>Bacillales</taxon>
        <taxon>Paenibacillaceae</taxon>
        <taxon>Paenibacillus</taxon>
    </lineage>
</organism>
<evidence type="ECO:0008006" key="3">
    <source>
        <dbReference type="Google" id="ProtNLM"/>
    </source>
</evidence>